<dbReference type="InterPro" id="IPR020846">
    <property type="entry name" value="MFS_dom"/>
</dbReference>
<dbReference type="PANTHER" id="PTHR23514:SF3">
    <property type="entry name" value="BYPASS OF STOP CODON PROTEIN 6"/>
    <property type="match status" value="1"/>
</dbReference>
<dbReference type="InterPro" id="IPR051788">
    <property type="entry name" value="MFS_Transporter"/>
</dbReference>
<comment type="similarity">
    <text evidence="2">Belongs to the major facilitator superfamily.</text>
</comment>
<feature type="transmembrane region" description="Helical" evidence="7">
    <location>
        <begin position="201"/>
        <end position="221"/>
    </location>
</feature>
<evidence type="ECO:0000259" key="9">
    <source>
        <dbReference type="PROSITE" id="PS50850"/>
    </source>
</evidence>
<dbReference type="AlphaFoldDB" id="A0A0A0DC16"/>
<feature type="transmembrane region" description="Helical" evidence="7">
    <location>
        <begin position="328"/>
        <end position="350"/>
    </location>
</feature>
<dbReference type="STRING" id="176090.SSIN_2009"/>
<keyword evidence="3" id="KW-0813">Transport</keyword>
<protein>
    <submittedName>
        <fullName evidence="10">Major facilitator superfamily transporter-permease</fullName>
    </submittedName>
</protein>
<keyword evidence="8" id="KW-0732">Signal</keyword>
<feature type="transmembrane region" description="Helical" evidence="7">
    <location>
        <begin position="41"/>
        <end position="59"/>
    </location>
</feature>
<dbReference type="InterPro" id="IPR036259">
    <property type="entry name" value="MFS_trans_sf"/>
</dbReference>
<evidence type="ECO:0000256" key="5">
    <source>
        <dbReference type="ARBA" id="ARBA00022989"/>
    </source>
</evidence>
<feature type="signal peptide" evidence="8">
    <location>
        <begin position="1"/>
        <end position="28"/>
    </location>
</feature>
<dbReference type="Pfam" id="PF07690">
    <property type="entry name" value="MFS_1"/>
    <property type="match status" value="1"/>
</dbReference>
<keyword evidence="4 7" id="KW-0812">Transmembrane</keyword>
<dbReference type="EMBL" id="JPEN01000115">
    <property type="protein sequence ID" value="KGM36236.1"/>
    <property type="molecule type" value="Genomic_DNA"/>
</dbReference>
<sequence length="383" mass="41286">MKKFMEKVSILSLSLVLTTAFSVSSAQSAMFAFYKDLPESWVELLVSLPSAGIMLMLLLNGRVEKYLSERQMIVTGLLIFSLCGFVPLLNQNYWVIFASRFIFGMGVGLLNAKAISIISERYRGKERIQTLGLRGSAEVVGTALLTLGVSQLLRFGWEVAFLVYASGLIVLALYLLFVPYGKEEKQHKTHQAGRRLTASQWFLTIGLAFVAAVIVLSNVVINLRVPGIVENSGMGSVQTAGLILSAMQLIGIVAGLSFSPLLHHFKENLLTLAGAVFGLTLIMIGLAPNLFLLSMTTIAAGFAYNISLIAIFHILFERIPSKSLNQATSIAILGCSSGATSTTFVLSLIGNFSSQASFIFGILGALMVLIAVLAFSIVKKTAV</sequence>
<evidence type="ECO:0000256" key="1">
    <source>
        <dbReference type="ARBA" id="ARBA00004651"/>
    </source>
</evidence>
<feature type="transmembrane region" description="Helical" evidence="7">
    <location>
        <begin position="356"/>
        <end position="378"/>
    </location>
</feature>
<accession>A0A0A0DC16</accession>
<evidence type="ECO:0000313" key="11">
    <source>
        <dbReference type="Proteomes" id="UP000030019"/>
    </source>
</evidence>
<dbReference type="GO" id="GO:0005886">
    <property type="term" value="C:plasma membrane"/>
    <property type="evidence" value="ECO:0007669"/>
    <property type="project" value="UniProtKB-SubCell"/>
</dbReference>
<comment type="subcellular location">
    <subcellularLocation>
        <location evidence="1">Cell membrane</location>
        <topology evidence="1">Multi-pass membrane protein</topology>
    </subcellularLocation>
</comment>
<reference evidence="10 11" key="1">
    <citation type="submission" date="2014-06" db="EMBL/GenBank/DDBJ databases">
        <authorList>
            <person name="Teng J.L."/>
            <person name="Huang Y."/>
            <person name="Tse H."/>
            <person name="Lau S.K."/>
            <person name="Woo P.C."/>
        </authorList>
    </citation>
    <scope>NUCLEOTIDE SEQUENCE [LARGE SCALE GENOMIC DNA]</scope>
    <source>
        <strain evidence="10 11">HKU4</strain>
    </source>
</reference>
<feature type="domain" description="Major facilitator superfamily (MFS) profile" evidence="9">
    <location>
        <begin position="1"/>
        <end position="382"/>
    </location>
</feature>
<evidence type="ECO:0000256" key="8">
    <source>
        <dbReference type="SAM" id="SignalP"/>
    </source>
</evidence>
<feature type="transmembrane region" description="Helical" evidence="7">
    <location>
        <begin position="269"/>
        <end position="287"/>
    </location>
</feature>
<keyword evidence="6 7" id="KW-0472">Membrane</keyword>
<dbReference type="RefSeq" id="WP_037618548.1">
    <property type="nucleotide sequence ID" value="NZ_JPEN01000115.1"/>
</dbReference>
<evidence type="ECO:0000256" key="7">
    <source>
        <dbReference type="SAM" id="Phobius"/>
    </source>
</evidence>
<comment type="caution">
    <text evidence="10">The sequence shown here is derived from an EMBL/GenBank/DDBJ whole genome shotgun (WGS) entry which is preliminary data.</text>
</comment>
<feature type="transmembrane region" description="Helical" evidence="7">
    <location>
        <begin position="159"/>
        <end position="180"/>
    </location>
</feature>
<dbReference type="PROSITE" id="PS50850">
    <property type="entry name" value="MFS"/>
    <property type="match status" value="1"/>
</dbReference>
<keyword evidence="5 7" id="KW-1133">Transmembrane helix</keyword>
<keyword evidence="11" id="KW-1185">Reference proteome</keyword>
<evidence type="ECO:0000313" key="10">
    <source>
        <dbReference type="EMBL" id="KGM36236.1"/>
    </source>
</evidence>
<dbReference type="PANTHER" id="PTHR23514">
    <property type="entry name" value="BYPASS OF STOP CODON PROTEIN 6"/>
    <property type="match status" value="1"/>
</dbReference>
<proteinExistence type="inferred from homology"/>
<dbReference type="InterPro" id="IPR011701">
    <property type="entry name" value="MFS"/>
</dbReference>
<feature type="transmembrane region" description="Helical" evidence="7">
    <location>
        <begin position="293"/>
        <end position="316"/>
    </location>
</feature>
<feature type="transmembrane region" description="Helical" evidence="7">
    <location>
        <begin position="241"/>
        <end position="262"/>
    </location>
</feature>
<feature type="transmembrane region" description="Helical" evidence="7">
    <location>
        <begin position="71"/>
        <end position="88"/>
    </location>
</feature>
<dbReference type="eggNOG" id="COG2807">
    <property type="taxonomic scope" value="Bacteria"/>
</dbReference>
<evidence type="ECO:0000256" key="2">
    <source>
        <dbReference type="ARBA" id="ARBA00008335"/>
    </source>
</evidence>
<evidence type="ECO:0000256" key="6">
    <source>
        <dbReference type="ARBA" id="ARBA00023136"/>
    </source>
</evidence>
<dbReference type="Proteomes" id="UP000030019">
    <property type="component" value="Unassembled WGS sequence"/>
</dbReference>
<gene>
    <name evidence="10" type="ORF">SSIN_2009</name>
</gene>
<dbReference type="Gene3D" id="1.20.1250.20">
    <property type="entry name" value="MFS general substrate transporter like domains"/>
    <property type="match status" value="2"/>
</dbReference>
<dbReference type="SUPFAM" id="SSF103473">
    <property type="entry name" value="MFS general substrate transporter"/>
    <property type="match status" value="1"/>
</dbReference>
<organism evidence="10 11">
    <name type="scientific">Streptococcus sinensis</name>
    <dbReference type="NCBI Taxonomy" id="176090"/>
    <lineage>
        <taxon>Bacteria</taxon>
        <taxon>Bacillati</taxon>
        <taxon>Bacillota</taxon>
        <taxon>Bacilli</taxon>
        <taxon>Lactobacillales</taxon>
        <taxon>Streptococcaceae</taxon>
        <taxon>Streptococcus</taxon>
    </lineage>
</organism>
<name>A0A0A0DC16_9STRE</name>
<evidence type="ECO:0000256" key="4">
    <source>
        <dbReference type="ARBA" id="ARBA00022692"/>
    </source>
</evidence>
<dbReference type="GO" id="GO:0022857">
    <property type="term" value="F:transmembrane transporter activity"/>
    <property type="evidence" value="ECO:0007669"/>
    <property type="project" value="InterPro"/>
</dbReference>
<evidence type="ECO:0000256" key="3">
    <source>
        <dbReference type="ARBA" id="ARBA00022448"/>
    </source>
</evidence>
<dbReference type="PATRIC" id="fig|176090.4.peg.1954"/>
<feature type="chain" id="PRO_5038992746" evidence="8">
    <location>
        <begin position="29"/>
        <end position="383"/>
    </location>
</feature>